<gene>
    <name evidence="2" type="ORF">PAXRUDRAFT_829282</name>
</gene>
<dbReference type="InParanoid" id="A0A0D0E650"/>
<dbReference type="AlphaFoldDB" id="A0A0D0E650"/>
<evidence type="ECO:0000313" key="3">
    <source>
        <dbReference type="Proteomes" id="UP000054538"/>
    </source>
</evidence>
<reference evidence="3" key="2">
    <citation type="submission" date="2015-01" db="EMBL/GenBank/DDBJ databases">
        <title>Evolutionary Origins and Diversification of the Mycorrhizal Mutualists.</title>
        <authorList>
            <consortium name="DOE Joint Genome Institute"/>
            <consortium name="Mycorrhizal Genomics Consortium"/>
            <person name="Kohler A."/>
            <person name="Kuo A."/>
            <person name="Nagy L.G."/>
            <person name="Floudas D."/>
            <person name="Copeland A."/>
            <person name="Barry K.W."/>
            <person name="Cichocki N."/>
            <person name="Veneault-Fourrey C."/>
            <person name="LaButti K."/>
            <person name="Lindquist E.A."/>
            <person name="Lipzen A."/>
            <person name="Lundell T."/>
            <person name="Morin E."/>
            <person name="Murat C."/>
            <person name="Riley R."/>
            <person name="Ohm R."/>
            <person name="Sun H."/>
            <person name="Tunlid A."/>
            <person name="Henrissat B."/>
            <person name="Grigoriev I.V."/>
            <person name="Hibbett D.S."/>
            <person name="Martin F."/>
        </authorList>
    </citation>
    <scope>NUCLEOTIDE SEQUENCE [LARGE SCALE GENOMIC DNA]</scope>
    <source>
        <strain evidence="3">Ve08.2h10</strain>
    </source>
</reference>
<organism evidence="2 3">
    <name type="scientific">Paxillus rubicundulus Ve08.2h10</name>
    <dbReference type="NCBI Taxonomy" id="930991"/>
    <lineage>
        <taxon>Eukaryota</taxon>
        <taxon>Fungi</taxon>
        <taxon>Dikarya</taxon>
        <taxon>Basidiomycota</taxon>
        <taxon>Agaricomycotina</taxon>
        <taxon>Agaricomycetes</taxon>
        <taxon>Agaricomycetidae</taxon>
        <taxon>Boletales</taxon>
        <taxon>Paxilineae</taxon>
        <taxon>Paxillaceae</taxon>
        <taxon>Paxillus</taxon>
    </lineage>
</organism>
<dbReference type="Proteomes" id="UP000054538">
    <property type="component" value="Unassembled WGS sequence"/>
</dbReference>
<feature type="compositionally biased region" description="Polar residues" evidence="1">
    <location>
        <begin position="81"/>
        <end position="100"/>
    </location>
</feature>
<accession>A0A0D0E650</accession>
<dbReference type="EMBL" id="KN825211">
    <property type="protein sequence ID" value="KIK93130.1"/>
    <property type="molecule type" value="Genomic_DNA"/>
</dbReference>
<proteinExistence type="predicted"/>
<keyword evidence="3" id="KW-1185">Reference proteome</keyword>
<evidence type="ECO:0000256" key="1">
    <source>
        <dbReference type="SAM" id="MobiDB-lite"/>
    </source>
</evidence>
<protein>
    <submittedName>
        <fullName evidence="2">Uncharacterized protein</fullName>
    </submittedName>
</protein>
<sequence>MISSVASSIHVYDVESGRLVLGPIQGHTEPVICVLSMGSNSSRCHMMNQGKLDFLDIPTTSRRFTSPRRFCHSPTVPRLNPNLSKRYTPENSAFASRSLR</sequence>
<feature type="region of interest" description="Disordered" evidence="1">
    <location>
        <begin position="66"/>
        <end position="100"/>
    </location>
</feature>
<reference evidence="2 3" key="1">
    <citation type="submission" date="2014-04" db="EMBL/GenBank/DDBJ databases">
        <authorList>
            <consortium name="DOE Joint Genome Institute"/>
            <person name="Kuo A."/>
            <person name="Kohler A."/>
            <person name="Jargeat P."/>
            <person name="Nagy L.G."/>
            <person name="Floudas D."/>
            <person name="Copeland A."/>
            <person name="Barry K.W."/>
            <person name="Cichocki N."/>
            <person name="Veneault-Fourrey C."/>
            <person name="LaButti K."/>
            <person name="Lindquist E.A."/>
            <person name="Lipzen A."/>
            <person name="Lundell T."/>
            <person name="Morin E."/>
            <person name="Murat C."/>
            <person name="Sun H."/>
            <person name="Tunlid A."/>
            <person name="Henrissat B."/>
            <person name="Grigoriev I.V."/>
            <person name="Hibbett D.S."/>
            <person name="Martin F."/>
            <person name="Nordberg H.P."/>
            <person name="Cantor M.N."/>
            <person name="Hua S.X."/>
        </authorList>
    </citation>
    <scope>NUCLEOTIDE SEQUENCE [LARGE SCALE GENOMIC DNA]</scope>
    <source>
        <strain evidence="2 3">Ve08.2h10</strain>
    </source>
</reference>
<evidence type="ECO:0000313" key="2">
    <source>
        <dbReference type="EMBL" id="KIK93130.1"/>
    </source>
</evidence>
<dbReference type="HOGENOM" id="CLU_2306967_0_0_1"/>
<name>A0A0D0E650_9AGAM</name>